<protein>
    <recommendedName>
        <fullName evidence="3">Excreted virulence factor EspC (Type VII ESX diderm)</fullName>
    </recommendedName>
</protein>
<sequence length="97" mass="10250">MTYDVSPGEIRTHAGDVARVAQTLGQMQQASSVSGDSYGLLLQWLPGAINAVSGDVEGALDTVATNADHAVNGLRAMADQYEADDTHASWQLRSSYP</sequence>
<gene>
    <name evidence="1" type="ORF">JQN70_09175</name>
</gene>
<comment type="caution">
    <text evidence="1">The sequence shown here is derived from an EMBL/GenBank/DDBJ whole genome shotgun (WGS) entry which is preliminary data.</text>
</comment>
<accession>A0ABS2CL48</accession>
<dbReference type="EMBL" id="JAFDVD010000009">
    <property type="protein sequence ID" value="MBM6400553.1"/>
    <property type="molecule type" value="Genomic_DNA"/>
</dbReference>
<dbReference type="Proteomes" id="UP001430172">
    <property type="component" value="Unassembled WGS sequence"/>
</dbReference>
<dbReference type="InterPro" id="IPR022536">
    <property type="entry name" value="EspC"/>
</dbReference>
<evidence type="ECO:0008006" key="3">
    <source>
        <dbReference type="Google" id="ProtNLM"/>
    </source>
</evidence>
<dbReference type="RefSeq" id="WP_204131035.1">
    <property type="nucleotide sequence ID" value="NZ_JAFDVD010000009.1"/>
</dbReference>
<evidence type="ECO:0000313" key="2">
    <source>
        <dbReference type="Proteomes" id="UP001430172"/>
    </source>
</evidence>
<evidence type="ECO:0000313" key="1">
    <source>
        <dbReference type="EMBL" id="MBM6400553.1"/>
    </source>
</evidence>
<keyword evidence="2" id="KW-1185">Reference proteome</keyword>
<proteinExistence type="predicted"/>
<dbReference type="Pfam" id="PF10824">
    <property type="entry name" value="T7SS_ESX_EspC"/>
    <property type="match status" value="1"/>
</dbReference>
<name>A0ABS2CL48_9MICO</name>
<organism evidence="1 2">
    <name type="scientific">Phycicoccus sonneratiae</name>
    <dbReference type="NCBI Taxonomy" id="2807628"/>
    <lineage>
        <taxon>Bacteria</taxon>
        <taxon>Bacillati</taxon>
        <taxon>Actinomycetota</taxon>
        <taxon>Actinomycetes</taxon>
        <taxon>Micrococcales</taxon>
        <taxon>Intrasporangiaceae</taxon>
        <taxon>Phycicoccus</taxon>
    </lineage>
</organism>
<reference evidence="1" key="1">
    <citation type="submission" date="2021-02" db="EMBL/GenBank/DDBJ databases">
        <title>Phycicoccus sp. MQZ13P-5T, whole genome shotgun sequence.</title>
        <authorList>
            <person name="Tuo L."/>
        </authorList>
    </citation>
    <scope>NUCLEOTIDE SEQUENCE</scope>
    <source>
        <strain evidence="1">MQZ13P-5</strain>
    </source>
</reference>